<protein>
    <submittedName>
        <fullName evidence="1">Uncharacterized protein</fullName>
    </submittedName>
</protein>
<evidence type="ECO:0000313" key="2">
    <source>
        <dbReference type="Proteomes" id="UP000001959"/>
    </source>
</evidence>
<accession>Q0BXJ5</accession>
<dbReference type="KEGG" id="hne:HNE_3123"/>
<keyword evidence="2" id="KW-1185">Reference proteome</keyword>
<reference evidence="1 2" key="1">
    <citation type="journal article" date="2006" name="J. Bacteriol.">
        <title>Comparative genomic evidence for a close relationship between the dimorphic prosthecate bacteria Hyphomonas neptunium and Caulobacter crescentus.</title>
        <authorList>
            <person name="Badger J.H."/>
            <person name="Hoover T.R."/>
            <person name="Brun Y.V."/>
            <person name="Weiner R.M."/>
            <person name="Laub M.T."/>
            <person name="Alexandre G."/>
            <person name="Mrazek J."/>
            <person name="Ren Q."/>
            <person name="Paulsen I.T."/>
            <person name="Nelson K.E."/>
            <person name="Khouri H.M."/>
            <person name="Radune D."/>
            <person name="Sosa J."/>
            <person name="Dodson R.J."/>
            <person name="Sullivan S.A."/>
            <person name="Rosovitz M.J."/>
            <person name="Madupu R."/>
            <person name="Brinkac L.M."/>
            <person name="Durkin A.S."/>
            <person name="Daugherty S.C."/>
            <person name="Kothari S.P."/>
            <person name="Giglio M.G."/>
            <person name="Zhou L."/>
            <person name="Haft D.H."/>
            <person name="Selengut J.D."/>
            <person name="Davidsen T.M."/>
            <person name="Yang Q."/>
            <person name="Zafar N."/>
            <person name="Ward N.L."/>
        </authorList>
    </citation>
    <scope>NUCLEOTIDE SEQUENCE [LARGE SCALE GENOMIC DNA]</scope>
    <source>
        <strain evidence="1 2">ATCC 15444</strain>
    </source>
</reference>
<dbReference type="AlphaFoldDB" id="Q0BXJ5"/>
<gene>
    <name evidence="1" type="ordered locus">HNE_3123</name>
</gene>
<evidence type="ECO:0000313" key="1">
    <source>
        <dbReference type="EMBL" id="ABI77998.1"/>
    </source>
</evidence>
<proteinExistence type="predicted"/>
<dbReference type="EMBL" id="CP000158">
    <property type="protein sequence ID" value="ABI77998.1"/>
    <property type="molecule type" value="Genomic_DNA"/>
</dbReference>
<organism evidence="1 2">
    <name type="scientific">Hyphomonas neptunium (strain ATCC 15444)</name>
    <dbReference type="NCBI Taxonomy" id="228405"/>
    <lineage>
        <taxon>Bacteria</taxon>
        <taxon>Pseudomonadati</taxon>
        <taxon>Pseudomonadota</taxon>
        <taxon>Alphaproteobacteria</taxon>
        <taxon>Hyphomonadales</taxon>
        <taxon>Hyphomonadaceae</taxon>
        <taxon>Hyphomonas</taxon>
    </lineage>
</organism>
<sequence length="152" mass="16484">MEFFSFQRRFGLLRKMLHMQLAGAPEIDDAPSGEGHEVTRAARGSDLPVEGGIGIFCRARLRPGDQGGDGGRIELFGHRAVLWRGGEHEGFAAGQVVRPGMAPVIDEIAFKARFHQDADGLWKAERIGIGASDTFFGNSDLLRVHGAVPFKG</sequence>
<name>Q0BXJ5_HYPNA</name>
<dbReference type="HOGENOM" id="CLU_1719865_0_0_5"/>
<dbReference type="Proteomes" id="UP000001959">
    <property type="component" value="Chromosome"/>
</dbReference>